<feature type="region of interest" description="Disordered" evidence="1">
    <location>
        <begin position="31"/>
        <end position="105"/>
    </location>
</feature>
<name>A0A9P8SMR8_9HYPO</name>
<dbReference type="GeneID" id="68350067"/>
<sequence length="567" mass="62285">MNGEEMPPDALQDMNEHWLLEFVDFDAFDHMDNHFGPPKPEDSQVTATDNTTNNAVDDAVDNTSADTLGPEEVTGQTSDEKKLSERALSELDNEPHAEMSSEANVPLVPDDVEMGLQGIQPRAANQVKEGLKDIQPRAPNQIKEAPRNIQPCASNQTKEAPKDIQPRAPKQVKEALKAGQPRAPKQVKRAPKVKQPRVPKQVKRAPKVNQPRAPNHVETNLEFANRGSEQFEMMQKAAMPAFDVFNPAWRQITSQESQSMPLMQNAGMPVGACGFDSTNHTSHQTGLLQLAQPLQNAGDFDFNWMNQPPLPTNSLSAPWMQNAGMPVGDSGFGMINQPSHQTNLQSANQMQNSGMPVEAFGFNNNQLSHQANFQVNFQANFQPNFQPDLQAEFLANFQPNFQPDLQANVQGNFQLAPVRPNLPTPQAQVSRSHGKPGPAGKKTLPKAINPNVQSSTAQNEGDLEMRGKRKVSGEEEEPRRVSASKDACEPVTNVGNAPKRNKPAHYTLTGDTYIRSFRGNSMTSYRCSDGFARILTDASLEQAIARTAAKYTCNNAQALSGGRAKHH</sequence>
<feature type="compositionally biased region" description="Basic and acidic residues" evidence="1">
    <location>
        <begin position="159"/>
        <end position="176"/>
    </location>
</feature>
<dbReference type="RefSeq" id="XP_044725809.1">
    <property type="nucleotide sequence ID" value="XM_044859409.1"/>
</dbReference>
<proteinExistence type="predicted"/>
<accession>A0A9P8SMR8</accession>
<dbReference type="OrthoDB" id="4927057at2759"/>
<dbReference type="EMBL" id="JAIZPD010000001">
    <property type="protein sequence ID" value="KAH0968296.1"/>
    <property type="molecule type" value="Genomic_DNA"/>
</dbReference>
<feature type="region of interest" description="Disordered" evidence="1">
    <location>
        <begin position="416"/>
        <end position="503"/>
    </location>
</feature>
<dbReference type="Proteomes" id="UP000824596">
    <property type="component" value="Unassembled WGS sequence"/>
</dbReference>
<evidence type="ECO:0000313" key="3">
    <source>
        <dbReference type="Proteomes" id="UP000824596"/>
    </source>
</evidence>
<feature type="region of interest" description="Disordered" evidence="1">
    <location>
        <begin position="149"/>
        <end position="213"/>
    </location>
</feature>
<feature type="compositionally biased region" description="Polar residues" evidence="1">
    <location>
        <begin position="450"/>
        <end position="459"/>
    </location>
</feature>
<feature type="compositionally biased region" description="Basic and acidic residues" evidence="1">
    <location>
        <begin position="463"/>
        <end position="480"/>
    </location>
</feature>
<comment type="caution">
    <text evidence="2">The sequence shown here is derived from an EMBL/GenBank/DDBJ whole genome shotgun (WGS) entry which is preliminary data.</text>
</comment>
<evidence type="ECO:0000313" key="2">
    <source>
        <dbReference type="EMBL" id="KAH0968296.1"/>
    </source>
</evidence>
<feature type="compositionally biased region" description="Basic and acidic residues" evidence="1">
    <location>
        <begin position="78"/>
        <end position="99"/>
    </location>
</feature>
<reference evidence="2" key="1">
    <citation type="submission" date="2021-09" db="EMBL/GenBank/DDBJ databases">
        <title>A high-quality genome of the endoparasitic fungus Hirsutella rhossiliensis with a comparison of Hirsutella genomes reveals transposable elements contributing to genome size variation.</title>
        <authorList>
            <person name="Lin R."/>
            <person name="Jiao Y."/>
            <person name="Sun X."/>
            <person name="Ling J."/>
            <person name="Xie B."/>
            <person name="Cheng X."/>
        </authorList>
    </citation>
    <scope>NUCLEOTIDE SEQUENCE</scope>
    <source>
        <strain evidence="2">HR02</strain>
    </source>
</reference>
<gene>
    <name evidence="2" type="ORF">HRG_00938</name>
</gene>
<keyword evidence="3" id="KW-1185">Reference proteome</keyword>
<evidence type="ECO:0000256" key="1">
    <source>
        <dbReference type="SAM" id="MobiDB-lite"/>
    </source>
</evidence>
<protein>
    <submittedName>
        <fullName evidence="2">Uncharacterized protein</fullName>
    </submittedName>
</protein>
<dbReference type="AlphaFoldDB" id="A0A9P8SMR8"/>
<feature type="compositionally biased region" description="Low complexity" evidence="1">
    <location>
        <begin position="45"/>
        <end position="67"/>
    </location>
</feature>
<organism evidence="2 3">
    <name type="scientific">Hirsutella rhossiliensis</name>
    <dbReference type="NCBI Taxonomy" id="111463"/>
    <lineage>
        <taxon>Eukaryota</taxon>
        <taxon>Fungi</taxon>
        <taxon>Dikarya</taxon>
        <taxon>Ascomycota</taxon>
        <taxon>Pezizomycotina</taxon>
        <taxon>Sordariomycetes</taxon>
        <taxon>Hypocreomycetidae</taxon>
        <taxon>Hypocreales</taxon>
        <taxon>Ophiocordycipitaceae</taxon>
        <taxon>Hirsutella</taxon>
    </lineage>
</organism>
<feature type="compositionally biased region" description="Basic residues" evidence="1">
    <location>
        <begin position="185"/>
        <end position="206"/>
    </location>
</feature>